<dbReference type="SUPFAM" id="SSF56112">
    <property type="entry name" value="Protein kinase-like (PK-like)"/>
    <property type="match status" value="1"/>
</dbReference>
<keyword evidence="1" id="KW-0547">Nucleotide-binding</keyword>
<keyword evidence="2" id="KW-0067">ATP-binding</keyword>
<dbReference type="GO" id="GO:0005524">
    <property type="term" value="F:ATP binding"/>
    <property type="evidence" value="ECO:0007669"/>
    <property type="project" value="UniProtKB-KW"/>
</dbReference>
<sequence>MYADELSNSVQSIDLEDITRLDKANPDVTTNSEDSEETSIQKSIKAEAQPILPPGYQISHCLAEGGIGRVYLIVNPDTKDCLAAKVVNVYGQSSLRSNAKTEVNVTQVRAELRQEAELQRRLKHHNIATLYGIRNTPTFTFMFMELLPGGELFERIPIGIGLHVQQMFIYYAQILDALNYLHNDQQIAHLDVKPENIMLTKKDRAKLIDFGWAVDLRKQKLIQGAVGTTSYAAPEVFGKNPYFGPPADLFSLGVTLLTAVTGQRCWSRASYTSDPVYRQWTEHKDLHTGPVFSRLPPDLANFLTRALAHRPSDRLTIECIKNHPWYRLGLARRLTPVASPRSRQDSGVSVNTVVPNSDRTNTSRSTYQGDAPVPSSQPTPVCHAQLDSIINNLHLSQPADIDSMLMVDIKTPEHPGTAFRVLLYPLAGSILVDCRRVSGDGLLFHQTYAAIYTDLSAMGAVNITHPYLHILLPERPTTEPNNSNLNDGTCISENSPVVYGELTPVAMET</sequence>
<dbReference type="Gene3D" id="1.10.510.10">
    <property type="entry name" value="Transferase(Phosphotransferase) domain 1"/>
    <property type="match status" value="1"/>
</dbReference>
<evidence type="ECO:0000256" key="1">
    <source>
        <dbReference type="ARBA" id="ARBA00022741"/>
    </source>
</evidence>
<dbReference type="GO" id="GO:0004674">
    <property type="term" value="F:protein serine/threonine kinase activity"/>
    <property type="evidence" value="ECO:0007669"/>
    <property type="project" value="TreeGrafter"/>
</dbReference>
<dbReference type="InterPro" id="IPR008271">
    <property type="entry name" value="Ser/Thr_kinase_AS"/>
</dbReference>
<protein>
    <submittedName>
        <fullName evidence="5">Serine/threonine-protein kinase Chk1</fullName>
    </submittedName>
</protein>
<keyword evidence="5" id="KW-0808">Transferase</keyword>
<feature type="compositionally biased region" description="Polar residues" evidence="3">
    <location>
        <begin position="345"/>
        <end position="379"/>
    </location>
</feature>
<evidence type="ECO:0000313" key="6">
    <source>
        <dbReference type="Proteomes" id="UP000290809"/>
    </source>
</evidence>
<dbReference type="AlphaFoldDB" id="A0A430QDC4"/>
<dbReference type="GO" id="GO:0035556">
    <property type="term" value="P:intracellular signal transduction"/>
    <property type="evidence" value="ECO:0007669"/>
    <property type="project" value="TreeGrafter"/>
</dbReference>
<dbReference type="PANTHER" id="PTHR24346:SF30">
    <property type="entry name" value="MATERNAL EMBRYONIC LEUCINE ZIPPER KINASE"/>
    <property type="match status" value="1"/>
</dbReference>
<proteinExistence type="predicted"/>
<reference evidence="5 6" key="1">
    <citation type="journal article" date="2019" name="PLoS Pathog.">
        <title>Genome sequence of the bovine parasite Schistosoma bovis Tanzania.</title>
        <authorList>
            <person name="Oey H."/>
            <person name="Zakrzewski M."/>
            <person name="Gobert G."/>
            <person name="Gravermann K."/>
            <person name="Stoye J."/>
            <person name="Jones M."/>
            <person name="Mcmanus D."/>
            <person name="Krause L."/>
        </authorList>
    </citation>
    <scope>NUCLEOTIDE SEQUENCE [LARGE SCALE GENOMIC DNA]</scope>
    <source>
        <strain evidence="5 6">TAN1997</strain>
    </source>
</reference>
<evidence type="ECO:0000259" key="4">
    <source>
        <dbReference type="PROSITE" id="PS50011"/>
    </source>
</evidence>
<comment type="caution">
    <text evidence="5">The sequence shown here is derived from an EMBL/GenBank/DDBJ whole genome shotgun (WGS) entry which is preliminary data.</text>
</comment>
<dbReference type="InterPro" id="IPR011009">
    <property type="entry name" value="Kinase-like_dom_sf"/>
</dbReference>
<dbReference type="Pfam" id="PF00069">
    <property type="entry name" value="Pkinase"/>
    <property type="match status" value="1"/>
</dbReference>
<dbReference type="STRING" id="6184.A0A430QDC4"/>
<dbReference type="Proteomes" id="UP000290809">
    <property type="component" value="Unassembled WGS sequence"/>
</dbReference>
<dbReference type="InterPro" id="IPR000719">
    <property type="entry name" value="Prot_kinase_dom"/>
</dbReference>
<dbReference type="EMBL" id="QMKO01001925">
    <property type="protein sequence ID" value="RTG85695.1"/>
    <property type="molecule type" value="Genomic_DNA"/>
</dbReference>
<feature type="domain" description="Protein kinase" evidence="4">
    <location>
        <begin position="56"/>
        <end position="326"/>
    </location>
</feature>
<dbReference type="PROSITE" id="PS00108">
    <property type="entry name" value="PROTEIN_KINASE_ST"/>
    <property type="match status" value="1"/>
</dbReference>
<dbReference type="SMART" id="SM00220">
    <property type="entry name" value="S_TKc"/>
    <property type="match status" value="1"/>
</dbReference>
<dbReference type="GO" id="GO:0005737">
    <property type="term" value="C:cytoplasm"/>
    <property type="evidence" value="ECO:0007669"/>
    <property type="project" value="TreeGrafter"/>
</dbReference>
<accession>A0A430QDC4</accession>
<organism evidence="5 6">
    <name type="scientific">Schistosoma bovis</name>
    <name type="common">Blood fluke</name>
    <dbReference type="NCBI Taxonomy" id="6184"/>
    <lineage>
        <taxon>Eukaryota</taxon>
        <taxon>Metazoa</taxon>
        <taxon>Spiralia</taxon>
        <taxon>Lophotrochozoa</taxon>
        <taxon>Platyhelminthes</taxon>
        <taxon>Trematoda</taxon>
        <taxon>Digenea</taxon>
        <taxon>Strigeidida</taxon>
        <taxon>Schistosomatoidea</taxon>
        <taxon>Schistosomatidae</taxon>
        <taxon>Schistosoma</taxon>
    </lineage>
</organism>
<feature type="region of interest" description="Disordered" evidence="3">
    <location>
        <begin position="337"/>
        <end position="379"/>
    </location>
</feature>
<dbReference type="PANTHER" id="PTHR24346">
    <property type="entry name" value="MAP/MICROTUBULE AFFINITY-REGULATING KINASE"/>
    <property type="match status" value="1"/>
</dbReference>
<keyword evidence="6" id="KW-1185">Reference proteome</keyword>
<name>A0A430QDC4_SCHBO</name>
<evidence type="ECO:0000256" key="3">
    <source>
        <dbReference type="SAM" id="MobiDB-lite"/>
    </source>
</evidence>
<dbReference type="PROSITE" id="PS50011">
    <property type="entry name" value="PROTEIN_KINASE_DOM"/>
    <property type="match status" value="1"/>
</dbReference>
<gene>
    <name evidence="5" type="ORF">DC041_0000333</name>
</gene>
<evidence type="ECO:0000313" key="5">
    <source>
        <dbReference type="EMBL" id="RTG85695.1"/>
    </source>
</evidence>
<keyword evidence="5" id="KW-0418">Kinase</keyword>
<evidence type="ECO:0000256" key="2">
    <source>
        <dbReference type="ARBA" id="ARBA00022840"/>
    </source>
</evidence>